<keyword evidence="3" id="KW-0436">Ligase</keyword>
<organism evidence="7 8">
    <name type="scientific">Pristionchus fissidentatus</name>
    <dbReference type="NCBI Taxonomy" id="1538716"/>
    <lineage>
        <taxon>Eukaryota</taxon>
        <taxon>Metazoa</taxon>
        <taxon>Ecdysozoa</taxon>
        <taxon>Nematoda</taxon>
        <taxon>Chromadorea</taxon>
        <taxon>Rhabditida</taxon>
        <taxon>Rhabditina</taxon>
        <taxon>Diplogasteromorpha</taxon>
        <taxon>Diplogasteroidea</taxon>
        <taxon>Neodiplogasteridae</taxon>
        <taxon>Pristionchus</taxon>
    </lineage>
</organism>
<evidence type="ECO:0000259" key="5">
    <source>
        <dbReference type="Pfam" id="PF00501"/>
    </source>
</evidence>
<dbReference type="Pfam" id="PF00501">
    <property type="entry name" value="AMP-binding"/>
    <property type="match status" value="1"/>
</dbReference>
<dbReference type="Gene3D" id="3.30.300.30">
    <property type="match status" value="1"/>
</dbReference>
<protein>
    <recommendedName>
        <fullName evidence="9">AMP-binding protein</fullName>
    </recommendedName>
</protein>
<dbReference type="GO" id="GO:0016405">
    <property type="term" value="F:CoA-ligase activity"/>
    <property type="evidence" value="ECO:0007669"/>
    <property type="project" value="TreeGrafter"/>
</dbReference>
<reference evidence="7" key="1">
    <citation type="submission" date="2023-10" db="EMBL/GenBank/DDBJ databases">
        <title>Genome assembly of Pristionchus species.</title>
        <authorList>
            <person name="Yoshida K."/>
            <person name="Sommer R.J."/>
        </authorList>
    </citation>
    <scope>NUCLEOTIDE SEQUENCE</scope>
    <source>
        <strain evidence="7">RS5133</strain>
    </source>
</reference>
<dbReference type="InterPro" id="IPR020845">
    <property type="entry name" value="AMP-binding_CS"/>
</dbReference>
<evidence type="ECO:0000256" key="3">
    <source>
        <dbReference type="ARBA" id="ARBA00022598"/>
    </source>
</evidence>
<dbReference type="InterPro" id="IPR045851">
    <property type="entry name" value="AMP-bd_C_sf"/>
</dbReference>
<feature type="domain" description="AMP-binding enzyme C-terminal" evidence="6">
    <location>
        <begin position="483"/>
        <end position="558"/>
    </location>
</feature>
<dbReference type="AlphaFoldDB" id="A0AAV5WAL1"/>
<comment type="caution">
    <text evidence="7">The sequence shown here is derived from an EMBL/GenBank/DDBJ whole genome shotgun (WGS) entry which is preliminary data.</text>
</comment>
<dbReference type="Pfam" id="PF13193">
    <property type="entry name" value="AMP-binding_C"/>
    <property type="match status" value="1"/>
</dbReference>
<sequence>MTIQGYSISTSSQVLSSWRNNLNKIPLSSPFTQIDLPNKSIVDRIFDSLEASANSHADQPVVTEAFGDRRSITHNDLRTKSLSLAAFLQSRSFSDGDKATMIVPNCIELPIFALGVWTAGGAIVGSSIAYKTYETRYQLVDSQSVVVFTTEDLLDSILEAVKECPAVKTIICIRRSAQFIMPEGVVDFHDATNFEHTERRRSVSLDSPALVFYSSGTTGVPKGVVHTIRSFHAGIEQLRRHWEIEIFPKLTMEDVDWRTENQLITIPCYHLMGFTLLSWFLMAGSPIVLLQSFREGVLANALSLFKPRFIVGHPAMAKFLTTDKSGCTADLTSVQLFVSSGSPIRSELAAQFVEKHPSVMHLVQIYGMTELLFCHLPLLGKDKVNISSGVLGAMYEQKIVDVETGVACLQGERGEICLRGAPMTIGYLNKPKSTAHLFDEEGWLHTGDIGYIDSNGELHLVERLKELIKMNYNNVILQICPSEIEQVLISHPKIIDAAIVGIEDNESEYLIRAFVVRTDQSLSEGDVEDFVTNHLADYKRLTGGVRFIDAIPRSESGKMQRLKLKSLNEAA</sequence>
<evidence type="ECO:0008006" key="9">
    <source>
        <dbReference type="Google" id="ProtNLM"/>
    </source>
</evidence>
<evidence type="ECO:0000313" key="7">
    <source>
        <dbReference type="EMBL" id="GMT29029.1"/>
    </source>
</evidence>
<dbReference type="PROSITE" id="PS00455">
    <property type="entry name" value="AMP_BINDING"/>
    <property type="match status" value="1"/>
</dbReference>
<dbReference type="Proteomes" id="UP001432322">
    <property type="component" value="Unassembled WGS sequence"/>
</dbReference>
<dbReference type="InterPro" id="IPR000873">
    <property type="entry name" value="AMP-dep_synth/lig_dom"/>
</dbReference>
<evidence type="ECO:0000256" key="2">
    <source>
        <dbReference type="ARBA" id="ARBA00006432"/>
    </source>
</evidence>
<evidence type="ECO:0000256" key="4">
    <source>
        <dbReference type="ARBA" id="ARBA00023140"/>
    </source>
</evidence>
<dbReference type="Gene3D" id="3.40.50.12780">
    <property type="entry name" value="N-terminal domain of ligase-like"/>
    <property type="match status" value="1"/>
</dbReference>
<dbReference type="SUPFAM" id="SSF56801">
    <property type="entry name" value="Acetyl-CoA synthetase-like"/>
    <property type="match status" value="1"/>
</dbReference>
<gene>
    <name evidence="7" type="ORF">PFISCL1PPCAC_20326</name>
</gene>
<dbReference type="GO" id="GO:0005777">
    <property type="term" value="C:peroxisome"/>
    <property type="evidence" value="ECO:0007669"/>
    <property type="project" value="UniProtKB-SubCell"/>
</dbReference>
<proteinExistence type="inferred from homology"/>
<dbReference type="EMBL" id="BTSY01000005">
    <property type="protein sequence ID" value="GMT29029.1"/>
    <property type="molecule type" value="Genomic_DNA"/>
</dbReference>
<name>A0AAV5WAL1_9BILA</name>
<feature type="domain" description="AMP-dependent synthetase/ligase" evidence="5">
    <location>
        <begin position="49"/>
        <end position="428"/>
    </location>
</feature>
<keyword evidence="8" id="KW-1185">Reference proteome</keyword>
<dbReference type="InterPro" id="IPR042099">
    <property type="entry name" value="ANL_N_sf"/>
</dbReference>
<keyword evidence="4" id="KW-0576">Peroxisome</keyword>
<evidence type="ECO:0000256" key="1">
    <source>
        <dbReference type="ARBA" id="ARBA00004275"/>
    </source>
</evidence>
<comment type="similarity">
    <text evidence="2">Belongs to the ATP-dependent AMP-binding enzyme family.</text>
</comment>
<comment type="subcellular location">
    <subcellularLocation>
        <location evidence="1">Peroxisome</location>
    </subcellularLocation>
</comment>
<evidence type="ECO:0000313" key="8">
    <source>
        <dbReference type="Proteomes" id="UP001432322"/>
    </source>
</evidence>
<accession>A0AAV5WAL1</accession>
<dbReference type="PANTHER" id="PTHR24096">
    <property type="entry name" value="LONG-CHAIN-FATTY-ACID--COA LIGASE"/>
    <property type="match status" value="1"/>
</dbReference>
<dbReference type="PANTHER" id="PTHR24096:SF149">
    <property type="entry name" value="AMP-BINDING DOMAIN-CONTAINING PROTEIN-RELATED"/>
    <property type="match status" value="1"/>
</dbReference>
<dbReference type="InterPro" id="IPR025110">
    <property type="entry name" value="AMP-bd_C"/>
</dbReference>
<evidence type="ECO:0000259" key="6">
    <source>
        <dbReference type="Pfam" id="PF13193"/>
    </source>
</evidence>